<dbReference type="PANTHER" id="PTHR34220:SF11">
    <property type="entry name" value="SENSOR PROTEIN KINASE HPTS"/>
    <property type="match status" value="1"/>
</dbReference>
<dbReference type="AlphaFoldDB" id="A0A926DTF0"/>
<evidence type="ECO:0000256" key="11">
    <source>
        <dbReference type="ARBA" id="ARBA00023136"/>
    </source>
</evidence>
<proteinExistence type="predicted"/>
<dbReference type="Pfam" id="PF06580">
    <property type="entry name" value="His_kinase"/>
    <property type="match status" value="1"/>
</dbReference>
<evidence type="ECO:0000256" key="12">
    <source>
        <dbReference type="SAM" id="Phobius"/>
    </source>
</evidence>
<evidence type="ECO:0000256" key="6">
    <source>
        <dbReference type="ARBA" id="ARBA00022741"/>
    </source>
</evidence>
<dbReference type="EMBL" id="JACRSQ010000011">
    <property type="protein sequence ID" value="MBC8543628.1"/>
    <property type="molecule type" value="Genomic_DNA"/>
</dbReference>
<dbReference type="InterPro" id="IPR003594">
    <property type="entry name" value="HATPase_dom"/>
</dbReference>
<keyword evidence="10" id="KW-0902">Two-component regulatory system</keyword>
<dbReference type="GO" id="GO:0005886">
    <property type="term" value="C:plasma membrane"/>
    <property type="evidence" value="ECO:0007669"/>
    <property type="project" value="UniProtKB-SubCell"/>
</dbReference>
<dbReference type="Gene3D" id="6.10.340.10">
    <property type="match status" value="1"/>
</dbReference>
<evidence type="ECO:0000256" key="5">
    <source>
        <dbReference type="ARBA" id="ARBA00022692"/>
    </source>
</evidence>
<dbReference type="Pfam" id="PF02518">
    <property type="entry name" value="HATPase_c"/>
    <property type="match status" value="1"/>
</dbReference>
<name>A0A926DTF0_9FIRM</name>
<feature type="transmembrane region" description="Helical" evidence="12">
    <location>
        <begin position="21"/>
        <end position="42"/>
    </location>
</feature>
<keyword evidence="8" id="KW-0067">ATP-binding</keyword>
<dbReference type="Gene3D" id="3.30.565.10">
    <property type="entry name" value="Histidine kinase-like ATPase, C-terminal domain"/>
    <property type="match status" value="1"/>
</dbReference>
<evidence type="ECO:0000256" key="4">
    <source>
        <dbReference type="ARBA" id="ARBA00022679"/>
    </source>
</evidence>
<dbReference type="SMART" id="SM00304">
    <property type="entry name" value="HAMP"/>
    <property type="match status" value="1"/>
</dbReference>
<keyword evidence="5 12" id="KW-0812">Transmembrane</keyword>
<evidence type="ECO:0000313" key="15">
    <source>
        <dbReference type="Proteomes" id="UP000657006"/>
    </source>
</evidence>
<keyword evidence="4" id="KW-0808">Transferase</keyword>
<dbReference type="Proteomes" id="UP000657006">
    <property type="component" value="Unassembled WGS sequence"/>
</dbReference>
<dbReference type="PROSITE" id="PS50885">
    <property type="entry name" value="HAMP"/>
    <property type="match status" value="1"/>
</dbReference>
<feature type="domain" description="HAMP" evidence="13">
    <location>
        <begin position="339"/>
        <end position="392"/>
    </location>
</feature>
<evidence type="ECO:0000256" key="3">
    <source>
        <dbReference type="ARBA" id="ARBA00022553"/>
    </source>
</evidence>
<reference evidence="14" key="1">
    <citation type="submission" date="2020-08" db="EMBL/GenBank/DDBJ databases">
        <title>Genome public.</title>
        <authorList>
            <person name="Liu C."/>
            <person name="Sun Q."/>
        </authorList>
    </citation>
    <scope>NUCLEOTIDE SEQUENCE</scope>
    <source>
        <strain evidence="14">NSJ-32</strain>
    </source>
</reference>
<dbReference type="InterPro" id="IPR050640">
    <property type="entry name" value="Bact_2-comp_sensor_kinase"/>
</dbReference>
<keyword evidence="9 12" id="KW-1133">Transmembrane helix</keyword>
<dbReference type="SUPFAM" id="SSF158472">
    <property type="entry name" value="HAMP domain-like"/>
    <property type="match status" value="1"/>
</dbReference>
<comment type="caution">
    <text evidence="14">The sequence shown here is derived from an EMBL/GenBank/DDBJ whole genome shotgun (WGS) entry which is preliminary data.</text>
</comment>
<evidence type="ECO:0000256" key="1">
    <source>
        <dbReference type="ARBA" id="ARBA00004651"/>
    </source>
</evidence>
<keyword evidence="6" id="KW-0547">Nucleotide-binding</keyword>
<dbReference type="Pfam" id="PF00672">
    <property type="entry name" value="HAMP"/>
    <property type="match status" value="1"/>
</dbReference>
<evidence type="ECO:0000256" key="7">
    <source>
        <dbReference type="ARBA" id="ARBA00022777"/>
    </source>
</evidence>
<dbReference type="GO" id="GO:0005524">
    <property type="term" value="F:ATP binding"/>
    <property type="evidence" value="ECO:0007669"/>
    <property type="project" value="UniProtKB-KW"/>
</dbReference>
<evidence type="ECO:0000256" key="10">
    <source>
        <dbReference type="ARBA" id="ARBA00023012"/>
    </source>
</evidence>
<evidence type="ECO:0000256" key="2">
    <source>
        <dbReference type="ARBA" id="ARBA00022475"/>
    </source>
</evidence>
<accession>A0A926DTF0</accession>
<dbReference type="CDD" id="cd06225">
    <property type="entry name" value="HAMP"/>
    <property type="match status" value="1"/>
</dbReference>
<evidence type="ECO:0000259" key="13">
    <source>
        <dbReference type="PROSITE" id="PS50885"/>
    </source>
</evidence>
<dbReference type="InterPro" id="IPR036890">
    <property type="entry name" value="HATPase_C_sf"/>
</dbReference>
<organism evidence="14 15">
    <name type="scientific">Bianquea renquensis</name>
    <dbReference type="NCBI Taxonomy" id="2763661"/>
    <lineage>
        <taxon>Bacteria</taxon>
        <taxon>Bacillati</taxon>
        <taxon>Bacillota</taxon>
        <taxon>Clostridia</taxon>
        <taxon>Eubacteriales</taxon>
        <taxon>Bianqueaceae</taxon>
        <taxon>Bianquea</taxon>
    </lineage>
</organism>
<keyword evidence="2" id="KW-1003">Cell membrane</keyword>
<evidence type="ECO:0000313" key="14">
    <source>
        <dbReference type="EMBL" id="MBC8543628.1"/>
    </source>
</evidence>
<keyword evidence="3" id="KW-0597">Phosphoprotein</keyword>
<comment type="subcellular location">
    <subcellularLocation>
        <location evidence="1">Cell membrane</location>
        <topology evidence="1">Multi-pass membrane protein</topology>
    </subcellularLocation>
</comment>
<dbReference type="InterPro" id="IPR010559">
    <property type="entry name" value="Sig_transdc_His_kin_internal"/>
</dbReference>
<keyword evidence="11 12" id="KW-0472">Membrane</keyword>
<keyword evidence="15" id="KW-1185">Reference proteome</keyword>
<evidence type="ECO:0000256" key="9">
    <source>
        <dbReference type="ARBA" id="ARBA00022989"/>
    </source>
</evidence>
<dbReference type="PANTHER" id="PTHR34220">
    <property type="entry name" value="SENSOR HISTIDINE KINASE YPDA"/>
    <property type="match status" value="1"/>
</dbReference>
<protein>
    <submittedName>
        <fullName evidence="14">Histidine kinase</fullName>
    </submittedName>
</protein>
<dbReference type="RefSeq" id="WP_177719781.1">
    <property type="nucleotide sequence ID" value="NZ_JACRSQ010000011.1"/>
</dbReference>
<dbReference type="InterPro" id="IPR003660">
    <property type="entry name" value="HAMP_dom"/>
</dbReference>
<dbReference type="GO" id="GO:0000155">
    <property type="term" value="F:phosphorelay sensor kinase activity"/>
    <property type="evidence" value="ECO:0007669"/>
    <property type="project" value="InterPro"/>
</dbReference>
<sequence>MRRTVRGHRTKTVYLNRLNRLNATIYVIVILFLGMLVVYYSAALEKNKLTQTNRDATNEIMQYFQNKDTNFYSVYMPMFKDKKNGYEAALLEFFLGEYQGNPDTNQSAEDVLLANSDTDVILDMIESVMAQDSDIQWVFFHRNLDEDVGYLGNVSSSTKRLESVSDFPFLSEVMEKTGIHKILGSRYVATENDKSATRCFAITGGVFYQRQCVGSMTVGYSTAAFDTIYRKYDFNEESILPTILIATTEGSVIYDSSGQNYGSMLDIQSFDNSQEGTMEVNGVKQFVEVQKLPEKGAIVICTVPWNALNLLSHKNTPLIIGVTVFFAVLAASLYELSGHLSSRRVNVILDSLEEIGKDNLSYRVPVINEQDEFGVIASTINRMTDQLQEYVNKVYIYSIKQKNAELGELQAKFNPHFLYNTLEVIRAQLQEKGDVETADMVLLLSRIFRNFINKKPFVTIQEEISLCDVYLELFRLRYRDTIQIEFDIDTEVLRYGIIRNLLQPVIENYFVHGFVAGSAQNCITITGALEGQDYIILTVEDNGTGIEESRLKEIEKELGEPSADGDKDGEGGYGLKNLHDRIHVFYGEKCGVTITSDTGKGTKIALRICQMTVEEHEQQMRMNQ</sequence>
<evidence type="ECO:0000256" key="8">
    <source>
        <dbReference type="ARBA" id="ARBA00022840"/>
    </source>
</evidence>
<dbReference type="SUPFAM" id="SSF55874">
    <property type="entry name" value="ATPase domain of HSP90 chaperone/DNA topoisomerase II/histidine kinase"/>
    <property type="match status" value="1"/>
</dbReference>
<keyword evidence="7 14" id="KW-0418">Kinase</keyword>
<gene>
    <name evidence="14" type="ORF">H8730_08735</name>
</gene>